<dbReference type="STRING" id="1515612.SKP52_12155"/>
<keyword evidence="3" id="KW-1185">Reference proteome</keyword>
<reference evidence="2 3" key="1">
    <citation type="journal article" date="2015" name="Int. J. Syst. Evol. Microbiol.">
        <title>Description of Sphingopyxis fribergensis sp. nov. - a soil bacterium with the ability to degrade styrene and phenylacetic acid.</title>
        <authorList>
            <person name="Oelschlagel M."/>
            <person name="Ruckert C."/>
            <person name="Kalinowski J."/>
            <person name="Schmidt G."/>
            <person name="Schlomann M."/>
            <person name="Tischler D."/>
        </authorList>
    </citation>
    <scope>NUCLEOTIDE SEQUENCE [LARGE SCALE GENOMIC DNA]</scope>
    <source>
        <strain evidence="2 3">Kp5.2</strain>
    </source>
</reference>
<evidence type="ECO:0000313" key="2">
    <source>
        <dbReference type="EMBL" id="AJA09326.1"/>
    </source>
</evidence>
<name>A0A0A7PGT1_9SPHN</name>
<dbReference type="KEGG" id="sphk:SKP52_12155"/>
<dbReference type="Proteomes" id="UP000030907">
    <property type="component" value="Chromosome"/>
</dbReference>
<keyword evidence="1" id="KW-0812">Transmembrane</keyword>
<evidence type="ECO:0000256" key="1">
    <source>
        <dbReference type="SAM" id="Phobius"/>
    </source>
</evidence>
<organism evidence="2 3">
    <name type="scientific">Sphingopyxis fribergensis</name>
    <dbReference type="NCBI Taxonomy" id="1515612"/>
    <lineage>
        <taxon>Bacteria</taxon>
        <taxon>Pseudomonadati</taxon>
        <taxon>Pseudomonadota</taxon>
        <taxon>Alphaproteobacteria</taxon>
        <taxon>Sphingomonadales</taxon>
        <taxon>Sphingomonadaceae</taxon>
        <taxon>Sphingopyxis</taxon>
    </lineage>
</organism>
<sequence length="95" mass="10752">MRQRQRFCSLRFLLELAIIPISLIAAYALFVGVTFGFNLWRAEAPLVTAVWLMIVTSPLWFYLLLKWSQTSATRTAFLAAGVAIPASYFAFQVFA</sequence>
<accession>A0A0A7PGT1</accession>
<dbReference type="AlphaFoldDB" id="A0A0A7PGT1"/>
<feature type="transmembrane region" description="Helical" evidence="1">
    <location>
        <begin position="77"/>
        <end position="94"/>
    </location>
</feature>
<evidence type="ECO:0000313" key="3">
    <source>
        <dbReference type="Proteomes" id="UP000030907"/>
    </source>
</evidence>
<dbReference type="EMBL" id="CP009122">
    <property type="protein sequence ID" value="AJA09326.1"/>
    <property type="molecule type" value="Genomic_DNA"/>
</dbReference>
<keyword evidence="1" id="KW-1133">Transmembrane helix</keyword>
<dbReference type="HOGENOM" id="CLU_2371319_0_0_5"/>
<keyword evidence="1" id="KW-0472">Membrane</keyword>
<feature type="transmembrane region" description="Helical" evidence="1">
    <location>
        <begin position="46"/>
        <end position="65"/>
    </location>
</feature>
<proteinExistence type="predicted"/>
<protein>
    <submittedName>
        <fullName evidence="2">Putative membrane protein</fullName>
    </submittedName>
</protein>
<dbReference type="OrthoDB" id="9888367at2"/>
<feature type="transmembrane region" description="Helical" evidence="1">
    <location>
        <begin position="12"/>
        <end position="40"/>
    </location>
</feature>
<gene>
    <name evidence="2" type="ORF">SKP52_12155</name>
</gene>